<dbReference type="Proteomes" id="UP000649617">
    <property type="component" value="Unassembled WGS sequence"/>
</dbReference>
<keyword evidence="2" id="KW-0812">Transmembrane</keyword>
<evidence type="ECO:0000313" key="3">
    <source>
        <dbReference type="EMBL" id="CAE7354911.1"/>
    </source>
</evidence>
<feature type="transmembrane region" description="Helical" evidence="2">
    <location>
        <begin position="88"/>
        <end position="106"/>
    </location>
</feature>
<feature type="region of interest" description="Disordered" evidence="1">
    <location>
        <begin position="241"/>
        <end position="270"/>
    </location>
</feature>
<evidence type="ECO:0000256" key="2">
    <source>
        <dbReference type="SAM" id="Phobius"/>
    </source>
</evidence>
<evidence type="ECO:0000313" key="4">
    <source>
        <dbReference type="Proteomes" id="UP000649617"/>
    </source>
</evidence>
<proteinExistence type="predicted"/>
<accession>A0A812Q1B9</accession>
<protein>
    <submittedName>
        <fullName evidence="3">Uncharacterized protein</fullName>
    </submittedName>
</protein>
<name>A0A812Q1B9_SYMPI</name>
<keyword evidence="2" id="KW-1133">Transmembrane helix</keyword>
<feature type="non-terminal residue" evidence="3">
    <location>
        <position position="1"/>
    </location>
</feature>
<feature type="transmembrane region" description="Helical" evidence="2">
    <location>
        <begin position="150"/>
        <end position="169"/>
    </location>
</feature>
<organism evidence="3 4">
    <name type="scientific">Symbiodinium pilosum</name>
    <name type="common">Dinoflagellate</name>
    <dbReference type="NCBI Taxonomy" id="2952"/>
    <lineage>
        <taxon>Eukaryota</taxon>
        <taxon>Sar</taxon>
        <taxon>Alveolata</taxon>
        <taxon>Dinophyceae</taxon>
        <taxon>Suessiales</taxon>
        <taxon>Symbiodiniaceae</taxon>
        <taxon>Symbiodinium</taxon>
    </lineage>
</organism>
<gene>
    <name evidence="3" type="ORF">SPIL2461_LOCUS8432</name>
</gene>
<reference evidence="3" key="1">
    <citation type="submission" date="2021-02" db="EMBL/GenBank/DDBJ databases">
        <authorList>
            <person name="Dougan E. K."/>
            <person name="Rhodes N."/>
            <person name="Thang M."/>
            <person name="Chan C."/>
        </authorList>
    </citation>
    <scope>NUCLEOTIDE SEQUENCE</scope>
</reference>
<keyword evidence="2" id="KW-0472">Membrane</keyword>
<keyword evidence="4" id="KW-1185">Reference proteome</keyword>
<sequence>VQKASVDHRRLFQACPRYCPMSRMEILKNFLDVCPLPQIQLIDNNDPRYARYAEFCGSKDPCHLYGCVVLTTDLDLDPWKQIRMGIDVFHAHLALTLVLSGIFLLFELRVIPFQLMLDLGFTRHFYIKLVFLQGTAFSVVMSLDIHQAFLIRHHLVGVVLWAWLFPLWYCFRNTDAQRNARFVVGRAVYRVLSTQSPRQTSESEDAADNMLELGGYEAVATHSSSQTSESEYAVDNLERAEAIPTQSSSQTSESEDVSDGAMTIGSPGGGVTTHISIENAAVRSVNAVSDLRVGA</sequence>
<dbReference type="AlphaFoldDB" id="A0A812Q1B9"/>
<evidence type="ECO:0000256" key="1">
    <source>
        <dbReference type="SAM" id="MobiDB-lite"/>
    </source>
</evidence>
<dbReference type="EMBL" id="CAJNIZ010013847">
    <property type="protein sequence ID" value="CAE7354911.1"/>
    <property type="molecule type" value="Genomic_DNA"/>
</dbReference>
<comment type="caution">
    <text evidence="3">The sequence shown here is derived from an EMBL/GenBank/DDBJ whole genome shotgun (WGS) entry which is preliminary data.</text>
</comment>